<reference evidence="1 2" key="1">
    <citation type="journal article" date="2011" name="Genome Res.">
        <title>Phylogeny-wide analysis of social amoeba genomes highlights ancient origins for complex intercellular communication.</title>
        <authorList>
            <person name="Heidel A.J."/>
            <person name="Lawal H.M."/>
            <person name="Felder M."/>
            <person name="Schilde C."/>
            <person name="Helps N.R."/>
            <person name="Tunggal B."/>
            <person name="Rivero F."/>
            <person name="John U."/>
            <person name="Schleicher M."/>
            <person name="Eichinger L."/>
            <person name="Platzer M."/>
            <person name="Noegel A.A."/>
            <person name="Schaap P."/>
            <person name="Gloeckner G."/>
        </authorList>
    </citation>
    <scope>NUCLEOTIDE SEQUENCE [LARGE SCALE GENOMIC DNA]</scope>
    <source>
        <strain evidence="2">ATCC 26659 / Pp 5 / PN500</strain>
    </source>
</reference>
<dbReference type="NCBIfam" id="TIGR01571">
    <property type="entry name" value="A_thal_Cys_rich"/>
    <property type="match status" value="1"/>
</dbReference>
<evidence type="ECO:0000313" key="1">
    <source>
        <dbReference type="EMBL" id="EFA74565.1"/>
    </source>
</evidence>
<dbReference type="AlphaFoldDB" id="D3BVR2"/>
<accession>D3BVR2</accession>
<protein>
    <submittedName>
        <fullName evidence="1">Uncharacterized protein</fullName>
    </submittedName>
</protein>
<dbReference type="InParanoid" id="D3BVR2"/>
<evidence type="ECO:0000313" key="2">
    <source>
        <dbReference type="Proteomes" id="UP000001396"/>
    </source>
</evidence>
<organism evidence="1 2">
    <name type="scientific">Heterostelium pallidum (strain ATCC 26659 / Pp 5 / PN500)</name>
    <name type="common">Cellular slime mold</name>
    <name type="synonym">Polysphondylium pallidum</name>
    <dbReference type="NCBI Taxonomy" id="670386"/>
    <lineage>
        <taxon>Eukaryota</taxon>
        <taxon>Amoebozoa</taxon>
        <taxon>Evosea</taxon>
        <taxon>Eumycetozoa</taxon>
        <taxon>Dictyostelia</taxon>
        <taxon>Acytosteliales</taxon>
        <taxon>Acytosteliaceae</taxon>
        <taxon>Heterostelium</taxon>
    </lineage>
</organism>
<dbReference type="EMBL" id="ADBJ01000063">
    <property type="protein sequence ID" value="EFA74565.1"/>
    <property type="molecule type" value="Genomic_DNA"/>
</dbReference>
<dbReference type="PANTHER" id="PTHR15907">
    <property type="entry name" value="DUF614 FAMILY PROTEIN-RELATED"/>
    <property type="match status" value="1"/>
</dbReference>
<dbReference type="GeneID" id="31355599"/>
<dbReference type="InterPro" id="IPR006461">
    <property type="entry name" value="PLAC_motif_containing"/>
</dbReference>
<gene>
    <name evidence="1" type="ORF">PPL_00065</name>
</gene>
<comment type="caution">
    <text evidence="1">The sequence shown here is derived from an EMBL/GenBank/DDBJ whole genome shotgun (WGS) entry which is preliminary data.</text>
</comment>
<dbReference type="Proteomes" id="UP000001396">
    <property type="component" value="Unassembled WGS sequence"/>
</dbReference>
<dbReference type="Pfam" id="PF04749">
    <property type="entry name" value="PLAC8"/>
    <property type="match status" value="1"/>
</dbReference>
<keyword evidence="2" id="KW-1185">Reference proteome</keyword>
<dbReference type="RefSeq" id="XP_020426699.1">
    <property type="nucleotide sequence ID" value="XM_020571110.1"/>
</dbReference>
<proteinExistence type="predicted"/>
<dbReference type="FunCoup" id="D3BVR2">
    <property type="interactions" value="3"/>
</dbReference>
<sequence length="184" mass="20583">MSGDWEHGLCSCCEDTHVCCISYLWPNLQLMQQRATIEGRQCEFIDCLCATFCFPCAACHVRHQITEKHGIDENIIMNILSVCCCTLCAITQHTRQLQAKGEKPSAETSEPLCTCGIFVTIPSNLIEYQVQVIDSSVKKLSVAPTQTPTPVNQSYRLLPPSLLFKVANILEYGSLKMIYLNLFS</sequence>
<name>D3BVR2_HETP5</name>